<organism evidence="2">
    <name type="scientific">Rhizophora mucronata</name>
    <name type="common">Asiatic mangrove</name>
    <dbReference type="NCBI Taxonomy" id="61149"/>
    <lineage>
        <taxon>Eukaryota</taxon>
        <taxon>Viridiplantae</taxon>
        <taxon>Streptophyta</taxon>
        <taxon>Embryophyta</taxon>
        <taxon>Tracheophyta</taxon>
        <taxon>Spermatophyta</taxon>
        <taxon>Magnoliopsida</taxon>
        <taxon>eudicotyledons</taxon>
        <taxon>Gunneridae</taxon>
        <taxon>Pentapetalae</taxon>
        <taxon>rosids</taxon>
        <taxon>fabids</taxon>
        <taxon>Malpighiales</taxon>
        <taxon>Rhizophoraceae</taxon>
        <taxon>Rhizophora</taxon>
    </lineage>
</organism>
<feature type="compositionally biased region" description="Basic and acidic residues" evidence="1">
    <location>
        <begin position="51"/>
        <end position="67"/>
    </location>
</feature>
<dbReference type="AlphaFoldDB" id="A0A2P2KER3"/>
<sequence>MQATENNFVNCKQCILVLHMSNISFLYIHTWKHKHSENRLSAEKTQNSKRIQTETRCCKQENQGEKN</sequence>
<proteinExistence type="predicted"/>
<protein>
    <submittedName>
        <fullName evidence="2">Uncharacterized protein MANES_01G259500</fullName>
    </submittedName>
</protein>
<evidence type="ECO:0000256" key="1">
    <source>
        <dbReference type="SAM" id="MobiDB-lite"/>
    </source>
</evidence>
<accession>A0A2P2KER3</accession>
<evidence type="ECO:0000313" key="2">
    <source>
        <dbReference type="EMBL" id="MBX04160.1"/>
    </source>
</evidence>
<dbReference type="EMBL" id="GGEC01023676">
    <property type="protein sequence ID" value="MBX04160.1"/>
    <property type="molecule type" value="Transcribed_RNA"/>
</dbReference>
<feature type="region of interest" description="Disordered" evidence="1">
    <location>
        <begin position="37"/>
        <end position="67"/>
    </location>
</feature>
<reference evidence="2" key="1">
    <citation type="submission" date="2018-02" db="EMBL/GenBank/DDBJ databases">
        <title>Rhizophora mucronata_Transcriptome.</title>
        <authorList>
            <person name="Meera S.P."/>
            <person name="Sreeshan A."/>
            <person name="Augustine A."/>
        </authorList>
    </citation>
    <scope>NUCLEOTIDE SEQUENCE</scope>
    <source>
        <tissue evidence="2">Leaf</tissue>
    </source>
</reference>
<name>A0A2P2KER3_RHIMU</name>